<evidence type="ECO:0000313" key="2">
    <source>
        <dbReference type="Proteomes" id="UP000297617"/>
    </source>
</evidence>
<organism evidence="1 2">
    <name type="scientific">Leptospira bouyouniensis</name>
    <dbReference type="NCBI Taxonomy" id="2484911"/>
    <lineage>
        <taxon>Bacteria</taxon>
        <taxon>Pseudomonadati</taxon>
        <taxon>Spirochaetota</taxon>
        <taxon>Spirochaetia</taxon>
        <taxon>Leptospirales</taxon>
        <taxon>Leptospiraceae</taxon>
        <taxon>Leptospira</taxon>
    </lineage>
</organism>
<sequence>MNRAEISGLIEELFNFYLLQIFLDEIVQYKVENPIEFSRIMLEDDRIRELTKTIKNKLCDIKMIPEVSLSELLRNFPNIEKRYLENYTEKERENINELFKAVISNIILERQQI</sequence>
<keyword evidence="2" id="KW-1185">Reference proteome</keyword>
<evidence type="ECO:0000313" key="1">
    <source>
        <dbReference type="EMBL" id="TGK45930.1"/>
    </source>
</evidence>
<protein>
    <submittedName>
        <fullName evidence="1">Uncharacterized protein</fullName>
    </submittedName>
</protein>
<dbReference type="EMBL" id="RQFD01000019">
    <property type="protein sequence ID" value="TGK45930.1"/>
    <property type="molecule type" value="Genomic_DNA"/>
</dbReference>
<reference evidence="2" key="1">
    <citation type="journal article" date="2019" name="PLoS Negl. Trop. Dis.">
        <title>Revisiting the worldwide diversity of Leptospira species in the environment.</title>
        <authorList>
            <person name="Vincent A.T."/>
            <person name="Schiettekatte O."/>
            <person name="Bourhy P."/>
            <person name="Veyrier F.J."/>
            <person name="Picardeau M."/>
        </authorList>
    </citation>
    <scope>NUCLEOTIDE SEQUENCE [LARGE SCALE GENOMIC DNA]</scope>
    <source>
        <strain evidence="2">201800295</strain>
    </source>
</reference>
<gene>
    <name evidence="1" type="ORF">EHQ10_18690</name>
</gene>
<name>A0ABY2L380_9LEPT</name>
<proteinExistence type="predicted"/>
<accession>A0ABY2L380</accession>
<comment type="caution">
    <text evidence="1">The sequence shown here is derived from an EMBL/GenBank/DDBJ whole genome shotgun (WGS) entry which is preliminary data.</text>
</comment>
<dbReference type="Proteomes" id="UP000297617">
    <property type="component" value="Unassembled WGS sequence"/>
</dbReference>